<accession>A0A6V0D7W5</accession>
<dbReference type="CDD" id="cd09620">
    <property type="entry name" value="CBM9_like_3"/>
    <property type="match status" value="1"/>
</dbReference>
<organism evidence="1">
    <name type="scientific">Pseudo-nitzschia australis</name>
    <dbReference type="NCBI Taxonomy" id="44445"/>
    <lineage>
        <taxon>Eukaryota</taxon>
        <taxon>Sar</taxon>
        <taxon>Stramenopiles</taxon>
        <taxon>Ochrophyta</taxon>
        <taxon>Bacillariophyta</taxon>
        <taxon>Bacillariophyceae</taxon>
        <taxon>Bacillariophycidae</taxon>
        <taxon>Bacillariales</taxon>
        <taxon>Bacillariaceae</taxon>
        <taxon>Pseudo-nitzschia</taxon>
    </lineage>
</organism>
<name>A0A6V0D7W5_9STRA</name>
<dbReference type="Gene3D" id="2.60.40.1190">
    <property type="match status" value="1"/>
</dbReference>
<evidence type="ECO:0000313" key="1">
    <source>
        <dbReference type="EMBL" id="CAE0729367.1"/>
    </source>
</evidence>
<evidence type="ECO:0000313" key="2">
    <source>
        <dbReference type="EMBL" id="CAE0729368.1"/>
    </source>
</evidence>
<dbReference type="AlphaFoldDB" id="A0A6V0D7W5"/>
<evidence type="ECO:0008006" key="3">
    <source>
        <dbReference type="Google" id="ProtNLM"/>
    </source>
</evidence>
<dbReference type="SUPFAM" id="SSF49344">
    <property type="entry name" value="CBD9-like"/>
    <property type="match status" value="1"/>
</dbReference>
<dbReference type="PANTHER" id="PTHR35532:SF5">
    <property type="entry name" value="CARBOHYDRATE-BINDING DOMAIN-CONTAINING PROTEIN"/>
    <property type="match status" value="1"/>
</dbReference>
<reference evidence="1" key="1">
    <citation type="submission" date="2021-01" db="EMBL/GenBank/DDBJ databases">
        <authorList>
            <person name="Corre E."/>
            <person name="Pelletier E."/>
            <person name="Niang G."/>
            <person name="Scheremetjew M."/>
            <person name="Finn R."/>
            <person name="Kale V."/>
            <person name="Holt S."/>
            <person name="Cochrane G."/>
            <person name="Meng A."/>
            <person name="Brown T."/>
            <person name="Cohen L."/>
        </authorList>
    </citation>
    <scope>NUCLEOTIDE SEQUENCE</scope>
    <source>
        <strain evidence="1">10249 10 AB</strain>
    </source>
</reference>
<gene>
    <name evidence="1" type="ORF">PAUS00366_LOCUS22152</name>
    <name evidence="2" type="ORF">PAUS00366_LOCUS22153</name>
</gene>
<dbReference type="EMBL" id="HBIX01033912">
    <property type="protein sequence ID" value="CAE0729368.1"/>
    <property type="molecule type" value="Transcribed_RNA"/>
</dbReference>
<protein>
    <recommendedName>
        <fullName evidence="3">Carbohydrate-binding domain-containing protein</fullName>
    </recommendedName>
</protein>
<dbReference type="EMBL" id="HBIX01033911">
    <property type="protein sequence ID" value="CAE0729367.1"/>
    <property type="molecule type" value="Transcribed_RNA"/>
</dbReference>
<sequence length="387" mass="43808">MMSPLKPHWDLYPKTYVAPKISFPLIDHLDGDLTKDVWKDVSFSDTFDDIRGPIDAPKKDRPDPNCLTRFKAVWDDSHLYIGAILESDFETQAHFTQRNSPLYQKDSDFEVFVDPFGSCHNYKELEVNAINTIWNLMLDRPYDDDGKEFSGRIAKPGEDRYYEVYHQKTATKLLKGTLNDSNGSASWSIEVALSFQDLLAHTNTSSNGFIPSVDSMLRINFSRVERQGTTNWTWQPQVVWDPANQRYSGFVAMHLPDAWGYMVFGEEKSIAPLDAVDQMHHEGKTLESETASIPRDPTWPGRIAAMNVYYAQSHFSRQNDGKYATSIHDLLGLLDDPIVSPFQISIESTSDGYTATVRGNPDGSDVIITDDRFLQVVDSSGKRVDTA</sequence>
<proteinExistence type="predicted"/>
<dbReference type="PANTHER" id="PTHR35532">
    <property type="entry name" value="SIMILAR TO POLYHYDROXYALKANOATE DEPOLYMERASE"/>
    <property type="match status" value="1"/>
</dbReference>